<organism evidence="2 3">
    <name type="scientific">Pseudomonas syringae pv. avii</name>
    <dbReference type="NCBI Taxonomy" id="663959"/>
    <lineage>
        <taxon>Bacteria</taxon>
        <taxon>Pseudomonadati</taxon>
        <taxon>Pseudomonadota</taxon>
        <taxon>Gammaproteobacteria</taxon>
        <taxon>Pseudomonadales</taxon>
        <taxon>Pseudomonadaceae</taxon>
        <taxon>Pseudomonas</taxon>
        <taxon>Pseudomonas syringae</taxon>
    </lineage>
</organism>
<feature type="compositionally biased region" description="Basic and acidic residues" evidence="1">
    <location>
        <begin position="24"/>
        <end position="36"/>
    </location>
</feature>
<proteinExistence type="predicted"/>
<evidence type="ECO:0000256" key="1">
    <source>
        <dbReference type="SAM" id="MobiDB-lite"/>
    </source>
</evidence>
<accession>A0A3M5UAT7</accession>
<evidence type="ECO:0000313" key="3">
    <source>
        <dbReference type="Proteomes" id="UP000280395"/>
    </source>
</evidence>
<name>A0A3M5UAT7_PSESX</name>
<gene>
    <name evidence="2" type="ORF">ALP29_200510</name>
</gene>
<protein>
    <submittedName>
        <fullName evidence="2">Uncharacterized protein</fullName>
    </submittedName>
</protein>
<reference evidence="2 3" key="1">
    <citation type="submission" date="2018-08" db="EMBL/GenBank/DDBJ databases">
        <title>Recombination of ecologically and evolutionarily significant loci maintains genetic cohesion in the Pseudomonas syringae species complex.</title>
        <authorList>
            <person name="Dillon M."/>
            <person name="Thakur S."/>
            <person name="Almeida R.N.D."/>
            <person name="Weir B.S."/>
            <person name="Guttman D.S."/>
        </authorList>
    </citation>
    <scope>NUCLEOTIDE SEQUENCE [LARGE SCALE GENOMIC DNA]</scope>
    <source>
        <strain evidence="2 3">ICMP 14479</strain>
    </source>
</reference>
<dbReference type="EMBL" id="RBUA01001473">
    <property type="protein sequence ID" value="RMU42358.1"/>
    <property type="molecule type" value="Genomic_DNA"/>
</dbReference>
<comment type="caution">
    <text evidence="2">The sequence shown here is derived from an EMBL/GenBank/DDBJ whole genome shotgun (WGS) entry which is preliminary data.</text>
</comment>
<feature type="compositionally biased region" description="Basic and acidic residues" evidence="1">
    <location>
        <begin position="58"/>
        <end position="72"/>
    </location>
</feature>
<feature type="region of interest" description="Disordered" evidence="1">
    <location>
        <begin position="17"/>
        <end position="72"/>
    </location>
</feature>
<evidence type="ECO:0000313" key="2">
    <source>
        <dbReference type="EMBL" id="RMU42358.1"/>
    </source>
</evidence>
<dbReference type="AlphaFoldDB" id="A0A3M5UAT7"/>
<sequence length="72" mass="7924">MQQLIGNPLPALRMPQVAQQHVISDADQRDAHHDAAAHGGLSKKPMPCRLTCSQGTAQRDRHQRIGEYGKEA</sequence>
<dbReference type="Proteomes" id="UP000280395">
    <property type="component" value="Unassembled WGS sequence"/>
</dbReference>